<reference evidence="2 3" key="1">
    <citation type="submission" date="2019-02" db="EMBL/GenBank/DDBJ databases">
        <title>Prokaryotic population dynamics and viral predation in marine succession experiment using metagenomics: the confinement effect.</title>
        <authorList>
            <person name="Haro-Moreno J.M."/>
            <person name="Rodriguez-Valera F."/>
            <person name="Lopez-Perez M."/>
        </authorList>
    </citation>
    <scope>NUCLEOTIDE SEQUENCE [LARGE SCALE GENOMIC DNA]</scope>
    <source>
        <strain evidence="2">MED-G159</strain>
    </source>
</reference>
<dbReference type="Proteomes" id="UP000315825">
    <property type="component" value="Unassembled WGS sequence"/>
</dbReference>
<feature type="domain" description="Metallo-beta-lactamase" evidence="1">
    <location>
        <begin position="49"/>
        <end position="141"/>
    </location>
</feature>
<evidence type="ECO:0000313" key="2">
    <source>
        <dbReference type="EMBL" id="RZO26419.1"/>
    </source>
</evidence>
<dbReference type="InterPro" id="IPR052926">
    <property type="entry name" value="Metallo-beta-lactamase_dom"/>
</dbReference>
<dbReference type="GO" id="GO:0016787">
    <property type="term" value="F:hydrolase activity"/>
    <property type="evidence" value="ECO:0007669"/>
    <property type="project" value="UniProtKB-KW"/>
</dbReference>
<comment type="caution">
    <text evidence="2">The sequence shown here is derived from an EMBL/GenBank/DDBJ whole genome shotgun (WGS) entry which is preliminary data.</text>
</comment>
<evidence type="ECO:0000259" key="1">
    <source>
        <dbReference type="Pfam" id="PF00753"/>
    </source>
</evidence>
<dbReference type="GO" id="GO:0016740">
    <property type="term" value="F:transferase activity"/>
    <property type="evidence" value="ECO:0007669"/>
    <property type="project" value="TreeGrafter"/>
</dbReference>
<dbReference type="PANTHER" id="PTHR13754:SF13">
    <property type="entry name" value="METALLO-BETA-LACTAMASE SUPERFAMILY PROTEIN (AFU_ORTHOLOGUE AFUA_3G07630)"/>
    <property type="match status" value="1"/>
</dbReference>
<dbReference type="Pfam" id="PF00753">
    <property type="entry name" value="Lactamase_B"/>
    <property type="match status" value="1"/>
</dbReference>
<dbReference type="InterPro" id="IPR036866">
    <property type="entry name" value="RibonucZ/Hydroxyglut_hydro"/>
</dbReference>
<dbReference type="SUPFAM" id="SSF56281">
    <property type="entry name" value="Metallo-hydrolase/oxidoreductase"/>
    <property type="match status" value="1"/>
</dbReference>
<dbReference type="EMBL" id="SHBE01000004">
    <property type="protein sequence ID" value="RZO26419.1"/>
    <property type="molecule type" value="Genomic_DNA"/>
</dbReference>
<dbReference type="InterPro" id="IPR041712">
    <property type="entry name" value="DHPS-like_MBL-fold"/>
</dbReference>
<keyword evidence="2" id="KW-0378">Hydrolase</keyword>
<dbReference type="Gene3D" id="3.60.15.10">
    <property type="entry name" value="Ribonuclease Z/Hydroxyacylglutathione hydrolase-like"/>
    <property type="match status" value="1"/>
</dbReference>
<dbReference type="AlphaFoldDB" id="A0A520MYY9"/>
<accession>A0A520MYY9</accession>
<organism evidence="2 3">
    <name type="scientific">SAR86 cluster bacterium</name>
    <dbReference type="NCBI Taxonomy" id="2030880"/>
    <lineage>
        <taxon>Bacteria</taxon>
        <taxon>Pseudomonadati</taxon>
        <taxon>Pseudomonadota</taxon>
        <taxon>Gammaproteobacteria</taxon>
        <taxon>SAR86 cluster</taxon>
    </lineage>
</organism>
<proteinExistence type="predicted"/>
<protein>
    <submittedName>
        <fullName evidence="2">MBL fold metallo-hydrolase</fullName>
    </submittedName>
</protein>
<dbReference type="InterPro" id="IPR001279">
    <property type="entry name" value="Metallo-B-lactamas"/>
</dbReference>
<evidence type="ECO:0000313" key="3">
    <source>
        <dbReference type="Proteomes" id="UP000315825"/>
    </source>
</evidence>
<name>A0A520MYY9_9GAMM</name>
<dbReference type="CDD" id="cd07713">
    <property type="entry name" value="DHPS-like_MBL-fold"/>
    <property type="match status" value="1"/>
</dbReference>
<sequence>MAFILKVVFFIFISTFSVLSSTNENQEYRITVLATNISNYGGIGEWSFAALYESNEESLLFDTGFDKNTVLHNAQLLKKDLSKVEKVVLSHFHSDHTGGLLQLRKTYKQINPKALSKVYVAKGFFEQRYLGNGEMVGPGDYADAKEFLNAAKSEGIEFIIVDDALEVAPNLFATGPVERVVEKFNGPQGIFIKDERSGKYTLDIIHDDQSLGYKTNQGWVMMSGCGHSGVINTGKKLQTIENLPIYGMIGGFHLWQSDDETLNFTANWLKNNGLTKFMGGHCTGIQAAITMSEIIGIEKNNLSHTAVGSVLTKGFRILRSSVE</sequence>
<gene>
    <name evidence="2" type="ORF">EVA92_02680</name>
</gene>
<dbReference type="PANTHER" id="PTHR13754">
    <property type="entry name" value="METALLO-BETA-LACTAMASE SUPERFAMILY PROTEIN"/>
    <property type="match status" value="1"/>
</dbReference>